<proteinExistence type="inferred from homology"/>
<dbReference type="Pfam" id="PF05532">
    <property type="entry name" value="CsbD"/>
    <property type="match status" value="1"/>
</dbReference>
<gene>
    <name evidence="4" type="ORF">KV113_11520</name>
</gene>
<comment type="caution">
    <text evidence="4">The sequence shown here is derived from an EMBL/GenBank/DDBJ whole genome shotgun (WGS) entry which is preliminary data.</text>
</comment>
<keyword evidence="5" id="KW-1185">Reference proteome</keyword>
<sequence>MGLADKAKNAAQDAAGKVKEAVGKATDDDGLRNEGKADQGKASLKKAGENIKDAFKD</sequence>
<feature type="domain" description="CsbD-like" evidence="3">
    <location>
        <begin position="5"/>
        <end position="57"/>
    </location>
</feature>
<dbReference type="SUPFAM" id="SSF69047">
    <property type="entry name" value="Hypothetical protein YjbJ"/>
    <property type="match status" value="1"/>
</dbReference>
<organism evidence="4 5">
    <name type="scientific">[Mycobacterium] nativiensis</name>
    <dbReference type="NCBI Taxonomy" id="2855503"/>
    <lineage>
        <taxon>Bacteria</taxon>
        <taxon>Bacillati</taxon>
        <taxon>Actinomycetota</taxon>
        <taxon>Actinomycetes</taxon>
        <taxon>Mycobacteriales</taxon>
        <taxon>Mycobacteriaceae</taxon>
        <taxon>Mycolicibacter</taxon>
    </lineage>
</organism>
<evidence type="ECO:0000313" key="5">
    <source>
        <dbReference type="Proteomes" id="UP001298593"/>
    </source>
</evidence>
<feature type="compositionally biased region" description="Basic and acidic residues" evidence="2">
    <location>
        <begin position="16"/>
        <end position="39"/>
    </location>
</feature>
<evidence type="ECO:0000259" key="3">
    <source>
        <dbReference type="Pfam" id="PF05532"/>
    </source>
</evidence>
<dbReference type="Gene3D" id="1.10.1470.10">
    <property type="entry name" value="YjbJ"/>
    <property type="match status" value="1"/>
</dbReference>
<reference evidence="4 5" key="1">
    <citation type="submission" date="2023-12" db="EMBL/GenBank/DDBJ databases">
        <title>Description of new species of Mycobacterium terrae complex isolated from sewage at the Sao Paulo Zoological Park Foundation in Brazil.</title>
        <authorList>
            <person name="Romagnoli C.L."/>
            <person name="Conceicao E.C."/>
            <person name="Machado E."/>
            <person name="Barreto L.B.P.F."/>
            <person name="Sharma A."/>
            <person name="Silva N.M."/>
            <person name="Marques L.E."/>
            <person name="Juliana M.A."/>
            <person name="Lourenco M.C.S."/>
            <person name="Digiampietri L.A."/>
            <person name="Suffys P.N."/>
            <person name="Viana-Niero C."/>
        </authorList>
    </citation>
    <scope>NUCLEOTIDE SEQUENCE [LARGE SCALE GENOMIC DNA]</scope>
    <source>
        <strain evidence="4 5">MYC340</strain>
    </source>
</reference>
<evidence type="ECO:0000256" key="1">
    <source>
        <dbReference type="ARBA" id="ARBA00009129"/>
    </source>
</evidence>
<accession>A0ABU5XWL2</accession>
<evidence type="ECO:0000256" key="2">
    <source>
        <dbReference type="SAM" id="MobiDB-lite"/>
    </source>
</evidence>
<dbReference type="Proteomes" id="UP001298593">
    <property type="component" value="Unassembled WGS sequence"/>
</dbReference>
<feature type="compositionally biased region" description="Basic and acidic residues" evidence="2">
    <location>
        <begin position="46"/>
        <end position="57"/>
    </location>
</feature>
<comment type="similarity">
    <text evidence="1">Belongs to the UPF0337 (CsbD) family.</text>
</comment>
<name>A0ABU5XWL2_9MYCO</name>
<dbReference type="EMBL" id="JAYJJU010000009">
    <property type="protein sequence ID" value="MEB3032183.1"/>
    <property type="molecule type" value="Genomic_DNA"/>
</dbReference>
<dbReference type="InterPro" id="IPR036629">
    <property type="entry name" value="YjbJ_sf"/>
</dbReference>
<dbReference type="InterPro" id="IPR008462">
    <property type="entry name" value="CsbD"/>
</dbReference>
<dbReference type="RefSeq" id="WP_224972350.1">
    <property type="nucleotide sequence ID" value="NZ_JAYJJU010000009.1"/>
</dbReference>
<feature type="region of interest" description="Disordered" evidence="2">
    <location>
        <begin position="1"/>
        <end position="57"/>
    </location>
</feature>
<evidence type="ECO:0000313" key="4">
    <source>
        <dbReference type="EMBL" id="MEB3032183.1"/>
    </source>
</evidence>
<protein>
    <submittedName>
        <fullName evidence="4">CsbD family protein</fullName>
    </submittedName>
</protein>